<gene>
    <name evidence="3" type="ORF">D4A92_24050</name>
</gene>
<name>A0ABX7F320_9HYPH</name>
<dbReference type="InterPro" id="IPR012899">
    <property type="entry name" value="LTXXQ"/>
</dbReference>
<feature type="region of interest" description="Disordered" evidence="1">
    <location>
        <begin position="23"/>
        <end position="54"/>
    </location>
</feature>
<dbReference type="Proteomes" id="UP000596351">
    <property type="component" value="Plasmid p2"/>
</dbReference>
<sequence>MTSLVKTILAATLLLSTPALAEEAHHKPSGTTESLTGDMAPQAGASATMPDSGASEMMGGDMMKMMEQMMGAHARMMRGMTGAGGMEMDASGPMRQMMSPEHVEGRIAFLRTELKVTDAQQSLWEVVAEVLRANSIASKDMMPAMMQPGASSKPLLQTLAELERMLSARLDGLRRLNTALEPFYESLDETQKKTADQLLMRMGMM</sequence>
<dbReference type="Pfam" id="PF07813">
    <property type="entry name" value="LTXXQ"/>
    <property type="match status" value="1"/>
</dbReference>
<evidence type="ECO:0000256" key="2">
    <source>
        <dbReference type="SAM" id="SignalP"/>
    </source>
</evidence>
<evidence type="ECO:0000313" key="4">
    <source>
        <dbReference type="Proteomes" id="UP000596351"/>
    </source>
</evidence>
<keyword evidence="4" id="KW-1185">Reference proteome</keyword>
<accession>A0ABX7F320</accession>
<organism evidence="3 4">
    <name type="scientific">Rhizobium rosettiformans</name>
    <dbReference type="NCBI Taxonomy" id="1368430"/>
    <lineage>
        <taxon>Bacteria</taxon>
        <taxon>Pseudomonadati</taxon>
        <taxon>Pseudomonadota</taxon>
        <taxon>Alphaproteobacteria</taxon>
        <taxon>Hyphomicrobiales</taxon>
        <taxon>Rhizobiaceae</taxon>
        <taxon>Rhizobium/Agrobacterium group</taxon>
        <taxon>Rhizobium</taxon>
    </lineage>
</organism>
<feature type="signal peptide" evidence="2">
    <location>
        <begin position="1"/>
        <end position="21"/>
    </location>
</feature>
<feature type="chain" id="PRO_5046365970" description="Spy/CpxP family protein refolding chaperone" evidence="2">
    <location>
        <begin position="22"/>
        <end position="205"/>
    </location>
</feature>
<evidence type="ECO:0008006" key="5">
    <source>
        <dbReference type="Google" id="ProtNLM"/>
    </source>
</evidence>
<dbReference type="EMBL" id="CP032407">
    <property type="protein sequence ID" value="QRF54604.1"/>
    <property type="molecule type" value="Genomic_DNA"/>
</dbReference>
<evidence type="ECO:0000313" key="3">
    <source>
        <dbReference type="EMBL" id="QRF54604.1"/>
    </source>
</evidence>
<geneLocation type="plasmid" evidence="3 4">
    <name>p2</name>
</geneLocation>
<keyword evidence="3" id="KW-0614">Plasmid</keyword>
<proteinExistence type="predicted"/>
<evidence type="ECO:0000256" key="1">
    <source>
        <dbReference type="SAM" id="MobiDB-lite"/>
    </source>
</evidence>
<reference evidence="3 4" key="1">
    <citation type="submission" date="2018-09" db="EMBL/GenBank/DDBJ databases">
        <title>Rhizobium sp. MAE2-X.</title>
        <authorList>
            <person name="Lee Y."/>
            <person name="Jeon C.O."/>
        </authorList>
    </citation>
    <scope>NUCLEOTIDE SEQUENCE [LARGE SCALE GENOMIC DNA]</scope>
    <source>
        <strain evidence="3 4">MAE2-X</strain>
        <plasmid evidence="3 4">p2</plasmid>
    </source>
</reference>
<dbReference type="RefSeq" id="WP_203021080.1">
    <property type="nucleotide sequence ID" value="NZ_CP032407.1"/>
</dbReference>
<protein>
    <recommendedName>
        <fullName evidence="5">Spy/CpxP family protein refolding chaperone</fullName>
    </recommendedName>
</protein>
<keyword evidence="2" id="KW-0732">Signal</keyword>